<feature type="transmembrane region" description="Helical" evidence="5">
    <location>
        <begin position="326"/>
        <end position="345"/>
    </location>
</feature>
<reference evidence="7 8" key="1">
    <citation type="submission" date="2018-03" db="EMBL/GenBank/DDBJ databases">
        <authorList>
            <person name="Keele B.F."/>
        </authorList>
    </citation>
    <scope>NUCLEOTIDE SEQUENCE [LARGE SCALE GENOMIC DNA]</scope>
    <source>
        <strain evidence="7 8">CECT 8599</strain>
    </source>
</reference>
<feature type="transmembrane region" description="Helical" evidence="5">
    <location>
        <begin position="70"/>
        <end position="89"/>
    </location>
</feature>
<evidence type="ECO:0000313" key="8">
    <source>
        <dbReference type="Proteomes" id="UP000244880"/>
    </source>
</evidence>
<feature type="transmembrane region" description="Helical" evidence="5">
    <location>
        <begin position="156"/>
        <end position="177"/>
    </location>
</feature>
<gene>
    <name evidence="7" type="primary">ybjJ</name>
    <name evidence="7" type="ORF">ASD8599_02774</name>
</gene>
<dbReference type="EMBL" id="OMOR01000001">
    <property type="protein sequence ID" value="SPH22028.1"/>
    <property type="molecule type" value="Genomic_DNA"/>
</dbReference>
<keyword evidence="4 5" id="KW-0472">Membrane</keyword>
<evidence type="ECO:0000256" key="1">
    <source>
        <dbReference type="ARBA" id="ARBA00004141"/>
    </source>
</evidence>
<feature type="transmembrane region" description="Helical" evidence="5">
    <location>
        <begin position="268"/>
        <end position="286"/>
    </location>
</feature>
<proteinExistence type="predicted"/>
<feature type="domain" description="Major facilitator superfamily (MFS) profile" evidence="6">
    <location>
        <begin position="193"/>
        <end position="390"/>
    </location>
</feature>
<feature type="transmembrane region" description="Helical" evidence="5">
    <location>
        <begin position="235"/>
        <end position="256"/>
    </location>
</feature>
<feature type="transmembrane region" description="Helical" evidence="5">
    <location>
        <begin position="292"/>
        <end position="314"/>
    </location>
</feature>
<feature type="transmembrane region" description="Helical" evidence="5">
    <location>
        <begin position="95"/>
        <end position="116"/>
    </location>
</feature>
<keyword evidence="3 5" id="KW-1133">Transmembrane helix</keyword>
<dbReference type="InterPro" id="IPR036259">
    <property type="entry name" value="MFS_trans_sf"/>
</dbReference>
<evidence type="ECO:0000256" key="3">
    <source>
        <dbReference type="ARBA" id="ARBA00022989"/>
    </source>
</evidence>
<evidence type="ECO:0000256" key="2">
    <source>
        <dbReference type="ARBA" id="ARBA00022692"/>
    </source>
</evidence>
<organism evidence="7 8">
    <name type="scientific">Ascidiaceihabitans donghaensis</name>
    <dbReference type="NCBI Taxonomy" id="1510460"/>
    <lineage>
        <taxon>Bacteria</taxon>
        <taxon>Pseudomonadati</taxon>
        <taxon>Pseudomonadota</taxon>
        <taxon>Alphaproteobacteria</taxon>
        <taxon>Rhodobacterales</taxon>
        <taxon>Paracoccaceae</taxon>
        <taxon>Ascidiaceihabitans</taxon>
    </lineage>
</organism>
<feature type="transmembrane region" description="Helical" evidence="5">
    <location>
        <begin position="128"/>
        <end position="150"/>
    </location>
</feature>
<dbReference type="OrthoDB" id="5526080at2"/>
<dbReference type="InterPro" id="IPR051788">
    <property type="entry name" value="MFS_Transporter"/>
</dbReference>
<evidence type="ECO:0000256" key="5">
    <source>
        <dbReference type="SAM" id="Phobius"/>
    </source>
</evidence>
<evidence type="ECO:0000313" key="7">
    <source>
        <dbReference type="EMBL" id="SPH22028.1"/>
    </source>
</evidence>
<feature type="transmembrane region" description="Helical" evidence="5">
    <location>
        <begin position="197"/>
        <end position="215"/>
    </location>
</feature>
<comment type="subcellular location">
    <subcellularLocation>
        <location evidence="1">Membrane</location>
        <topology evidence="1">Multi-pass membrane protein</topology>
    </subcellularLocation>
</comment>
<accession>A0A2R8BG16</accession>
<dbReference type="AlphaFoldDB" id="A0A2R8BG16"/>
<feature type="transmembrane region" description="Helical" evidence="5">
    <location>
        <begin position="357"/>
        <end position="376"/>
    </location>
</feature>
<sequence length="390" mass="40250">MSILQDISRTRAPLASFLVIGLAWASFSAQAPVLKSEIEASDSVYGLVMLLASVGALLAMWLAPLAHKWAGAYSLMVGSFLVGTGFIFVGMSSQIVFFGLALGVMAAGAGIVDVLANAEIAEVEADTGVALMNLNHGLFSFSYAGAALATGWMREAGWATLSIFIVFGMGIVCLCLLMRIPKRHRLETGIDALPARVPLGFVLTAGAVVLVAFLAEASSEGWSALHIERTLQGGAAQGAMGPAILGLTMGIGRLGWHFINYTGRDIHAMIIALLISAFGMFLAGIAPNLAVAYLGFGLGGLGVSVVAPLALGLLGRSVRGDVRLTAISRASAIGYGAFFLGPPLMGFVAEGFGLRTAFVVVAVLLALVGVVLVPLYGRLAQEVSKAPIGA</sequence>
<dbReference type="PANTHER" id="PTHR23514">
    <property type="entry name" value="BYPASS OF STOP CODON PROTEIN 6"/>
    <property type="match status" value="1"/>
</dbReference>
<dbReference type="RefSeq" id="WP_108829031.1">
    <property type="nucleotide sequence ID" value="NZ_OMOR01000001.1"/>
</dbReference>
<keyword evidence="8" id="KW-1185">Reference proteome</keyword>
<dbReference type="PROSITE" id="PS50850">
    <property type="entry name" value="MFS"/>
    <property type="match status" value="1"/>
</dbReference>
<dbReference type="InterPro" id="IPR011701">
    <property type="entry name" value="MFS"/>
</dbReference>
<dbReference type="GO" id="GO:0016020">
    <property type="term" value="C:membrane"/>
    <property type="evidence" value="ECO:0007669"/>
    <property type="project" value="UniProtKB-SubCell"/>
</dbReference>
<keyword evidence="2 5" id="KW-0812">Transmembrane</keyword>
<dbReference type="GO" id="GO:0022857">
    <property type="term" value="F:transmembrane transporter activity"/>
    <property type="evidence" value="ECO:0007669"/>
    <property type="project" value="InterPro"/>
</dbReference>
<dbReference type="Pfam" id="PF07690">
    <property type="entry name" value="MFS_1"/>
    <property type="match status" value="1"/>
</dbReference>
<dbReference type="InterPro" id="IPR020846">
    <property type="entry name" value="MFS_dom"/>
</dbReference>
<dbReference type="SUPFAM" id="SSF103473">
    <property type="entry name" value="MFS general substrate transporter"/>
    <property type="match status" value="1"/>
</dbReference>
<evidence type="ECO:0000259" key="6">
    <source>
        <dbReference type="PROSITE" id="PS50850"/>
    </source>
</evidence>
<dbReference type="Proteomes" id="UP000244880">
    <property type="component" value="Unassembled WGS sequence"/>
</dbReference>
<dbReference type="PANTHER" id="PTHR23514:SF13">
    <property type="entry name" value="INNER MEMBRANE PROTEIN YBJJ"/>
    <property type="match status" value="1"/>
</dbReference>
<dbReference type="Gene3D" id="1.20.1250.20">
    <property type="entry name" value="MFS general substrate transporter like domains"/>
    <property type="match status" value="2"/>
</dbReference>
<evidence type="ECO:0000256" key="4">
    <source>
        <dbReference type="ARBA" id="ARBA00023136"/>
    </source>
</evidence>
<feature type="transmembrane region" description="Helical" evidence="5">
    <location>
        <begin position="44"/>
        <end position="63"/>
    </location>
</feature>
<name>A0A2R8BG16_9RHOB</name>
<protein>
    <submittedName>
        <fullName evidence="7">Inner membrane protein YbjJ</fullName>
    </submittedName>
</protein>